<sequence length="137" mass="15546">MIAKRIVYNELYNDLKRHEITILLGARQVGKTFLLKEIEKSLKTEGKKTVYYNLEIPNDLLKFKGSEKAIFETLTTTADVILLDEFHYLKNASHLFKAVFDSGAKVKIHTAYRNISKSARFAAGALVADAQVLRRGE</sequence>
<accession>A0A1G1KW13</accession>
<evidence type="ECO:0000313" key="3">
    <source>
        <dbReference type="Proteomes" id="UP000178187"/>
    </source>
</evidence>
<dbReference type="Gene3D" id="3.40.50.300">
    <property type="entry name" value="P-loop containing nucleotide triphosphate hydrolases"/>
    <property type="match status" value="1"/>
</dbReference>
<dbReference type="Pfam" id="PF13173">
    <property type="entry name" value="AAA_14"/>
    <property type="match status" value="1"/>
</dbReference>
<evidence type="ECO:0000313" key="2">
    <source>
        <dbReference type="EMBL" id="OGW97123.1"/>
    </source>
</evidence>
<reference evidence="2 3" key="1">
    <citation type="journal article" date="2016" name="Nat. Commun.">
        <title>Thousands of microbial genomes shed light on interconnected biogeochemical processes in an aquifer system.</title>
        <authorList>
            <person name="Anantharaman K."/>
            <person name="Brown C.T."/>
            <person name="Hug L.A."/>
            <person name="Sharon I."/>
            <person name="Castelle C.J."/>
            <person name="Probst A.J."/>
            <person name="Thomas B.C."/>
            <person name="Singh A."/>
            <person name="Wilkins M.J."/>
            <person name="Karaoz U."/>
            <person name="Brodie E.L."/>
            <person name="Williams K.H."/>
            <person name="Hubbard S.S."/>
            <person name="Banfield J.F."/>
        </authorList>
    </citation>
    <scope>NUCLEOTIDE SEQUENCE [LARGE SCALE GENOMIC DNA]</scope>
</reference>
<gene>
    <name evidence="2" type="ORF">A3G33_02440</name>
</gene>
<protein>
    <recommendedName>
        <fullName evidence="1">AAA domain-containing protein</fullName>
    </recommendedName>
</protein>
<organism evidence="2 3">
    <name type="scientific">Candidatus Danuiimicrobium aquiferis</name>
    <dbReference type="NCBI Taxonomy" id="1801832"/>
    <lineage>
        <taxon>Bacteria</taxon>
        <taxon>Pseudomonadati</taxon>
        <taxon>Candidatus Omnitrophota</taxon>
        <taxon>Candidatus Danuiimicrobium</taxon>
    </lineage>
</organism>
<dbReference type="EMBL" id="MHFR01000044">
    <property type="protein sequence ID" value="OGW97123.1"/>
    <property type="molecule type" value="Genomic_DNA"/>
</dbReference>
<feature type="domain" description="AAA" evidence="1">
    <location>
        <begin position="18"/>
        <end position="108"/>
    </location>
</feature>
<comment type="caution">
    <text evidence="2">The sequence shown here is derived from an EMBL/GenBank/DDBJ whole genome shotgun (WGS) entry which is preliminary data.</text>
</comment>
<dbReference type="Proteomes" id="UP000178187">
    <property type="component" value="Unassembled WGS sequence"/>
</dbReference>
<dbReference type="AlphaFoldDB" id="A0A1G1KW13"/>
<evidence type="ECO:0000259" key="1">
    <source>
        <dbReference type="Pfam" id="PF13173"/>
    </source>
</evidence>
<dbReference type="SUPFAM" id="SSF52540">
    <property type="entry name" value="P-loop containing nucleoside triphosphate hydrolases"/>
    <property type="match status" value="1"/>
</dbReference>
<name>A0A1G1KW13_9BACT</name>
<dbReference type="InterPro" id="IPR027417">
    <property type="entry name" value="P-loop_NTPase"/>
</dbReference>
<dbReference type="InterPro" id="IPR041682">
    <property type="entry name" value="AAA_14"/>
</dbReference>
<proteinExistence type="predicted"/>